<dbReference type="Pfam" id="PF11761">
    <property type="entry name" value="CbiG_mid"/>
    <property type="match status" value="1"/>
</dbReference>
<dbReference type="GO" id="GO:0032259">
    <property type="term" value="P:methylation"/>
    <property type="evidence" value="ECO:0007669"/>
    <property type="project" value="UniProtKB-KW"/>
</dbReference>
<protein>
    <recommendedName>
        <fullName evidence="4">precorrin-2 dehydrogenase</fullName>
        <ecNumber evidence="4">1.3.1.76</ecNumber>
    </recommendedName>
</protein>
<dbReference type="eggNOG" id="COG1010">
    <property type="taxonomic scope" value="Bacteria"/>
</dbReference>
<dbReference type="Pfam" id="PF00590">
    <property type="entry name" value="TP_methylase"/>
    <property type="match status" value="2"/>
</dbReference>
<feature type="domain" description="Cobalamin synthesis G N-terminal" evidence="16">
    <location>
        <begin position="342"/>
        <end position="422"/>
    </location>
</feature>
<dbReference type="NCBIfam" id="TIGR01470">
    <property type="entry name" value="cysG_Nterm"/>
    <property type="match status" value="1"/>
</dbReference>
<evidence type="ECO:0000256" key="1">
    <source>
        <dbReference type="ARBA" id="ARBA00004953"/>
    </source>
</evidence>
<dbReference type="HOGENOM" id="CLU_009721_1_0_0"/>
<keyword evidence="11" id="KW-0627">Porphyrin biosynthesis</keyword>
<evidence type="ECO:0000256" key="10">
    <source>
        <dbReference type="ARBA" id="ARBA00023027"/>
    </source>
</evidence>
<evidence type="ECO:0000256" key="11">
    <source>
        <dbReference type="ARBA" id="ARBA00023244"/>
    </source>
</evidence>
<evidence type="ECO:0000256" key="13">
    <source>
        <dbReference type="SAM" id="MobiDB-lite"/>
    </source>
</evidence>
<sequence>MSVGMVYFVGAGPGAPDLITVRGRTIIEQADLVLYADSLVQASVAGLAQKPGARIVGSADLHLGQIVDLMSEVAMAGGIVARVHTGDPALYGAIHEQMRLLRERNVAYAVVPGVSAAFAAAARLGVELTIPEVTQTLILSRSAGRTPVPPREGLSGLAAHGASLALYLSVDQIEQVVEGLLSSGGYSPTTPAAVVYRVSWPDEQVVRGTLADIAEAVRQAGFTRHALIMVGAALDPALTSPASRLYDPNFSHGYRRGNETSGSEGVPPSTKTFGSEGVPPSIKEGFPQTQEASPSGPLVIAVSRRGSQLAHELAQGLGGEAWVPRRFALADTQSYDGPVAALIAQHWPQGRALVLVMAAGIAVRACAPLLGHKSSDPAVICLDEAGNSVIPLLGGHRAGANALARQIADITGGHAAITTASDTQGLPALDLLGQEQGWRVDPASALTHTMGCLVNGDALGCYVHPALPAQRRLLETWLADCPDLTFVDDPAQLLEARYRAGVLVSHAAHADLWPQLASKCVRYNLPLLVVGMGCRRGVPRAELEAALLGGLDAAGLSRANLAALATVEQKAQEAGLIELAEALGLRLEIVTAAQMAHLNPSDFSPSAASEHLDLIGVAEPAALLVAGGELLVPKQRFERCTLAVALCQPRPVGHLTLVSLGPGDPQQMTLAAHAALREAEVVVGYQGYIDSIQGLLTPQQTVIASGMKTEVERAMQAIEAAEAGRRVALVSSGDIGIYAMAGPVFEGLQARGWDGQTPQVRVLPGISAFQAAAARMGAAISHDFCVISLSDLLTPWDLIERRLAAAAAGDLVVALYNPRSRDRHWQLGVALDILRTQRPAHTPVIFATNVARPDERMVVTTLAEADPTIADMFTVVLIGNSRSYIAGGHVVTPRGYAAGGRMDSALNGPHPPSPPLPFAARTGEGGIPHDAPNRVPESSGEYPIILTGMQGVAVTVVGGGAVGERKVRGLLAAGAAVRLISPVASEQLQAWAAAGQIEWEARPYQAGDLAVAHLAFACTNARAVNAMVAHEAAERGVLCNVADAPSEGNFHLPALHRSAGLTVAVSTSGTNPTRAAVMRDAIARWLMAEGEEKKHER</sequence>
<comment type="similarity">
    <text evidence="3">Belongs to the precorrin methyltransferase family.</text>
</comment>
<dbReference type="UniPathway" id="UPA00148"/>
<dbReference type="GO" id="GO:0046026">
    <property type="term" value="F:precorrin-4 C11-methyltransferase activity"/>
    <property type="evidence" value="ECO:0007669"/>
    <property type="project" value="InterPro"/>
</dbReference>
<dbReference type="PROSITE" id="PS00839">
    <property type="entry name" value="SUMT_1"/>
    <property type="match status" value="1"/>
</dbReference>
<evidence type="ECO:0000256" key="3">
    <source>
        <dbReference type="ARBA" id="ARBA00005879"/>
    </source>
</evidence>
<keyword evidence="7" id="KW-0808">Transferase</keyword>
<accession>E1IGF2</accession>
<dbReference type="InterPro" id="IPR014776">
    <property type="entry name" value="4pyrrole_Mease_sub2"/>
</dbReference>
<evidence type="ECO:0000256" key="7">
    <source>
        <dbReference type="ARBA" id="ARBA00022679"/>
    </source>
</evidence>
<feature type="domain" description="Tetrapyrrole methylase" evidence="14">
    <location>
        <begin position="655"/>
        <end position="865"/>
    </location>
</feature>
<dbReference type="Gene3D" id="3.30.420.180">
    <property type="entry name" value="CobE/GbiG C-terminal domain"/>
    <property type="match status" value="1"/>
</dbReference>
<evidence type="ECO:0000256" key="9">
    <source>
        <dbReference type="ARBA" id="ARBA00023002"/>
    </source>
</evidence>
<evidence type="ECO:0000256" key="12">
    <source>
        <dbReference type="ARBA" id="ARBA00047561"/>
    </source>
</evidence>
<gene>
    <name evidence="18" type="ORF">OSCT_2403</name>
</gene>
<keyword evidence="10" id="KW-0520">NAD</keyword>
<dbReference type="CDD" id="cd11641">
    <property type="entry name" value="Precorrin-4_C11-MT"/>
    <property type="match status" value="1"/>
</dbReference>
<feature type="domain" description="Cobalamin biosynthesis central region" evidence="17">
    <location>
        <begin position="427"/>
        <end position="512"/>
    </location>
</feature>
<dbReference type="Pfam" id="PF11760">
    <property type="entry name" value="CbiG_N"/>
    <property type="match status" value="1"/>
</dbReference>
<dbReference type="InterPro" id="IPR021744">
    <property type="entry name" value="CbiG_N"/>
</dbReference>
<dbReference type="InterPro" id="IPR021745">
    <property type="entry name" value="CbiG_mid"/>
</dbReference>
<dbReference type="SUPFAM" id="SSF159664">
    <property type="entry name" value="CobE/GbiG C-terminal domain-like"/>
    <property type="match status" value="1"/>
</dbReference>
<evidence type="ECO:0000313" key="18">
    <source>
        <dbReference type="EMBL" id="EFO79718.1"/>
    </source>
</evidence>
<dbReference type="InterPro" id="IPR002750">
    <property type="entry name" value="CobE/GbiG_C"/>
</dbReference>
<feature type="compositionally biased region" description="Polar residues" evidence="13">
    <location>
        <begin position="259"/>
        <end position="273"/>
    </location>
</feature>
<comment type="catalytic activity">
    <reaction evidence="12">
        <text>precorrin-2 + NAD(+) = sirohydrochlorin + NADH + 2 H(+)</text>
        <dbReference type="Rhea" id="RHEA:15613"/>
        <dbReference type="ChEBI" id="CHEBI:15378"/>
        <dbReference type="ChEBI" id="CHEBI:57540"/>
        <dbReference type="ChEBI" id="CHEBI:57945"/>
        <dbReference type="ChEBI" id="CHEBI:58351"/>
        <dbReference type="ChEBI" id="CHEBI:58827"/>
        <dbReference type="EC" id="1.3.1.76"/>
    </reaction>
</comment>
<dbReference type="InterPro" id="IPR000878">
    <property type="entry name" value="4pyrrol_Mease"/>
</dbReference>
<evidence type="ECO:0000259" key="17">
    <source>
        <dbReference type="Pfam" id="PF11761"/>
    </source>
</evidence>
<organism evidence="18 19">
    <name type="scientific">Oscillochloris trichoides DG-6</name>
    <dbReference type="NCBI Taxonomy" id="765420"/>
    <lineage>
        <taxon>Bacteria</taxon>
        <taxon>Bacillati</taxon>
        <taxon>Chloroflexota</taxon>
        <taxon>Chloroflexia</taxon>
        <taxon>Chloroflexales</taxon>
        <taxon>Chloroflexineae</taxon>
        <taxon>Oscillochloridaceae</taxon>
        <taxon>Oscillochloris</taxon>
    </lineage>
</organism>
<dbReference type="PANTHER" id="PTHR47036">
    <property type="entry name" value="COBALT-FACTOR III C(17)-METHYLTRANSFERASE-RELATED"/>
    <property type="match status" value="1"/>
</dbReference>
<dbReference type="Proteomes" id="UP000054010">
    <property type="component" value="Unassembled WGS sequence"/>
</dbReference>
<dbReference type="InterPro" id="IPR035996">
    <property type="entry name" value="4pyrrol_Methylase_sf"/>
</dbReference>
<feature type="region of interest" description="Disordered" evidence="13">
    <location>
        <begin position="255"/>
        <end position="278"/>
    </location>
</feature>
<dbReference type="InterPro" id="IPR036291">
    <property type="entry name" value="NAD(P)-bd_dom_sf"/>
</dbReference>
<keyword evidence="5" id="KW-0169">Cobalamin biosynthesis</keyword>
<evidence type="ECO:0000256" key="6">
    <source>
        <dbReference type="ARBA" id="ARBA00022603"/>
    </source>
</evidence>
<name>E1IGF2_9CHLR</name>
<dbReference type="UniPathway" id="UPA00262">
    <property type="reaction ID" value="UER00222"/>
</dbReference>
<dbReference type="SUPFAM" id="SSF159672">
    <property type="entry name" value="CbiG N-terminal domain-like"/>
    <property type="match status" value="1"/>
</dbReference>
<comment type="caution">
    <text evidence="18">The sequence shown here is derived from an EMBL/GenBank/DDBJ whole genome shotgun (WGS) entry which is preliminary data.</text>
</comment>
<evidence type="ECO:0000313" key="19">
    <source>
        <dbReference type="Proteomes" id="UP000054010"/>
    </source>
</evidence>
<dbReference type="eggNOG" id="COG2875">
    <property type="taxonomic scope" value="Bacteria"/>
</dbReference>
<dbReference type="Pfam" id="PF01890">
    <property type="entry name" value="CbiG_C"/>
    <property type="match status" value="1"/>
</dbReference>
<feature type="domain" description="Tetrapyrrole methylase" evidence="14">
    <location>
        <begin position="5"/>
        <end position="213"/>
    </location>
</feature>
<keyword evidence="9" id="KW-0560">Oxidoreductase</keyword>
<comment type="pathway">
    <text evidence="2">Porphyrin-containing compound metabolism; siroheme biosynthesis; sirohydrochlorin from precorrin-2: step 1/1.</text>
</comment>
<dbReference type="STRING" id="765420.OSCT_2403"/>
<reference evidence="18 19" key="1">
    <citation type="journal article" date="2011" name="J. Bacteriol.">
        <title>Draft genome sequence of the anoxygenic filamentous phototrophic bacterium Oscillochloris trichoides subsp. DG-6.</title>
        <authorList>
            <person name="Kuznetsov B.B."/>
            <person name="Ivanovsky R.N."/>
            <person name="Keppen O.I."/>
            <person name="Sukhacheva M.V."/>
            <person name="Bumazhkin B.K."/>
            <person name="Patutina E.O."/>
            <person name="Beletsky A.V."/>
            <person name="Mardanov A.V."/>
            <person name="Baslerov R.V."/>
            <person name="Panteleeva A.N."/>
            <person name="Kolganova T.V."/>
            <person name="Ravin N.V."/>
            <person name="Skryabin K.G."/>
        </authorList>
    </citation>
    <scope>NUCLEOTIDE SEQUENCE [LARGE SCALE GENOMIC DNA]</scope>
    <source>
        <strain evidence="18 19">DG-6</strain>
    </source>
</reference>
<evidence type="ECO:0000259" key="16">
    <source>
        <dbReference type="Pfam" id="PF11760"/>
    </source>
</evidence>
<keyword evidence="6" id="KW-0489">Methyltransferase</keyword>
<dbReference type="InterPro" id="IPR014777">
    <property type="entry name" value="4pyrrole_Mease_sub1"/>
</dbReference>
<dbReference type="InterPro" id="IPR006363">
    <property type="entry name" value="Cbl_synth_CobJ/CibH_dom"/>
</dbReference>
<dbReference type="GO" id="GO:0009236">
    <property type="term" value="P:cobalamin biosynthetic process"/>
    <property type="evidence" value="ECO:0007669"/>
    <property type="project" value="UniProtKB-UniPathway"/>
</dbReference>
<dbReference type="InterPro" id="IPR006367">
    <property type="entry name" value="Sirohaem_synthase_N"/>
</dbReference>
<proteinExistence type="inferred from homology"/>
<evidence type="ECO:0000259" key="15">
    <source>
        <dbReference type="Pfam" id="PF01890"/>
    </source>
</evidence>
<dbReference type="SUPFAM" id="SSF75615">
    <property type="entry name" value="Siroheme synthase middle domains-like"/>
    <property type="match status" value="1"/>
</dbReference>
<dbReference type="AlphaFoldDB" id="E1IGF2"/>
<dbReference type="eggNOG" id="COG1648">
    <property type="taxonomic scope" value="Bacteria"/>
</dbReference>
<keyword evidence="8" id="KW-0949">S-adenosyl-L-methionine</keyword>
<dbReference type="InterPro" id="IPR003043">
    <property type="entry name" value="Uropor_MeTrfase_CS"/>
</dbReference>
<dbReference type="NCBIfam" id="TIGR01465">
    <property type="entry name" value="cobM_cbiF"/>
    <property type="match status" value="1"/>
</dbReference>
<dbReference type="SUPFAM" id="SSF53790">
    <property type="entry name" value="Tetrapyrrole methylase"/>
    <property type="match status" value="2"/>
</dbReference>
<dbReference type="NCBIfam" id="TIGR01466">
    <property type="entry name" value="cobJ_cbiH"/>
    <property type="match status" value="1"/>
</dbReference>
<dbReference type="EC" id="1.3.1.76" evidence="4"/>
<dbReference type="InterPro" id="IPR036518">
    <property type="entry name" value="CobE/GbiG_C_sf"/>
</dbReference>
<dbReference type="GO" id="GO:0019354">
    <property type="term" value="P:siroheme biosynthetic process"/>
    <property type="evidence" value="ECO:0007669"/>
    <property type="project" value="UniProtKB-UniPathway"/>
</dbReference>
<keyword evidence="19" id="KW-1185">Reference proteome</keyword>
<dbReference type="EMBL" id="ADVR01000106">
    <property type="protein sequence ID" value="EFO79718.1"/>
    <property type="molecule type" value="Genomic_DNA"/>
</dbReference>
<evidence type="ECO:0000256" key="5">
    <source>
        <dbReference type="ARBA" id="ARBA00022573"/>
    </source>
</evidence>
<evidence type="ECO:0000256" key="4">
    <source>
        <dbReference type="ARBA" id="ARBA00012400"/>
    </source>
</evidence>
<dbReference type="Gene3D" id="3.40.50.11220">
    <property type="match status" value="1"/>
</dbReference>
<dbReference type="InterPro" id="IPR038029">
    <property type="entry name" value="GbiG_N_sf"/>
</dbReference>
<dbReference type="CDD" id="cd11646">
    <property type="entry name" value="Precorrin_3B_C17_MT"/>
    <property type="match status" value="1"/>
</dbReference>
<dbReference type="InterPro" id="IPR051810">
    <property type="entry name" value="Precorrin_MeTrfase"/>
</dbReference>
<dbReference type="SUPFAM" id="SSF51735">
    <property type="entry name" value="NAD(P)-binding Rossmann-fold domains"/>
    <property type="match status" value="1"/>
</dbReference>
<dbReference type="Gene3D" id="3.40.1010.10">
    <property type="entry name" value="Cobalt-precorrin-4 Transmethylase, Domain 1"/>
    <property type="match status" value="2"/>
</dbReference>
<dbReference type="InterPro" id="IPR006362">
    <property type="entry name" value="Cbl_synth_CobM/CibF"/>
</dbReference>
<dbReference type="Gene3D" id="3.30.950.10">
    <property type="entry name" value="Methyltransferase, Cobalt-precorrin-4 Transmethylase, Domain 2"/>
    <property type="match status" value="2"/>
</dbReference>
<evidence type="ECO:0000256" key="2">
    <source>
        <dbReference type="ARBA" id="ARBA00005010"/>
    </source>
</evidence>
<evidence type="ECO:0000256" key="8">
    <source>
        <dbReference type="ARBA" id="ARBA00022691"/>
    </source>
</evidence>
<comment type="pathway">
    <text evidence="1">Cofactor biosynthesis; adenosylcobalamin biosynthesis.</text>
</comment>
<dbReference type="GO" id="GO:0043115">
    <property type="term" value="F:precorrin-2 dehydrogenase activity"/>
    <property type="evidence" value="ECO:0007669"/>
    <property type="project" value="UniProtKB-EC"/>
</dbReference>
<feature type="domain" description="CobE/GbiG C-terminal" evidence="15">
    <location>
        <begin position="528"/>
        <end position="645"/>
    </location>
</feature>
<dbReference type="Pfam" id="PF13241">
    <property type="entry name" value="NAD_binding_7"/>
    <property type="match status" value="1"/>
</dbReference>
<dbReference type="Gene3D" id="3.40.50.720">
    <property type="entry name" value="NAD(P)-binding Rossmann-like Domain"/>
    <property type="match status" value="1"/>
</dbReference>
<evidence type="ECO:0000259" key="14">
    <source>
        <dbReference type="Pfam" id="PF00590"/>
    </source>
</evidence>
<dbReference type="PANTHER" id="PTHR47036:SF1">
    <property type="entry name" value="COBALT-FACTOR III C(17)-METHYLTRANSFERASE-RELATED"/>
    <property type="match status" value="1"/>
</dbReference>
<dbReference type="eggNOG" id="COG2073">
    <property type="taxonomic scope" value="Bacteria"/>
</dbReference>